<feature type="region of interest" description="Disordered" evidence="1">
    <location>
        <begin position="146"/>
        <end position="165"/>
    </location>
</feature>
<gene>
    <name evidence="2" type="ORF">V1351_14495</name>
</gene>
<proteinExistence type="predicted"/>
<evidence type="ECO:0000313" key="2">
    <source>
        <dbReference type="EMBL" id="WXB76134.1"/>
    </source>
</evidence>
<sequence length="370" mass="40323">MAPEQPADPITGFVGFTRALRAAGVRTRRAQDFIEAISRLDAGSRDDVYWAGRATLCDEPDDIPTYDRVFRSWFVAELVDGGRGSPTTEVRASAEAFGEDENDSGSSDAQEDAVAATASPVEQLRHRDVAELSAAERRRVNAMLARLDARGPQRRSRRRYPARRGDIDIARTVRDQLRRGGEPGPLRRRSRRSRPRRVVVLIDVSGSMQPYADSLLRLAHRMVGAAPRTTEVFTLGTRLTRVTPALRQADPEEALASVGSLVPDWSGGTRLGEVLQAFVDRWGQRGVARGAVVVIASDGWERGGATLLGEQVGRLRLLAHAIVWANPHRGKPGYVPVQGGIKAAMPFLDGLVAGHSLAAFAELMEVVRDA</sequence>
<dbReference type="EMBL" id="CP144913">
    <property type="protein sequence ID" value="WXB76134.1"/>
    <property type="molecule type" value="Genomic_DNA"/>
</dbReference>
<dbReference type="InterPro" id="IPR008912">
    <property type="entry name" value="Uncharacterised_CoxE"/>
</dbReference>
<evidence type="ECO:0000313" key="3">
    <source>
        <dbReference type="Proteomes" id="UP001382727"/>
    </source>
</evidence>
<feature type="region of interest" description="Disordered" evidence="1">
    <location>
        <begin position="83"/>
        <end position="120"/>
    </location>
</feature>
<dbReference type="Gene3D" id="3.40.50.410">
    <property type="entry name" value="von Willebrand factor, type A domain"/>
    <property type="match status" value="1"/>
</dbReference>
<dbReference type="PANTHER" id="PTHR39338:SF6">
    <property type="entry name" value="BLL5662 PROTEIN"/>
    <property type="match status" value="1"/>
</dbReference>
<dbReference type="PIRSF" id="PIRSF010256">
    <property type="entry name" value="CoxE_vWa"/>
    <property type="match status" value="1"/>
</dbReference>
<dbReference type="InterPro" id="IPR011195">
    <property type="entry name" value="UCP010256"/>
</dbReference>
<accession>A0ABZ2MGD6</accession>
<dbReference type="CDD" id="cd00198">
    <property type="entry name" value="vWFA"/>
    <property type="match status" value="1"/>
</dbReference>
<organism evidence="2 3">
    <name type="scientific">Janibacter alittae</name>
    <dbReference type="NCBI Taxonomy" id="3115209"/>
    <lineage>
        <taxon>Bacteria</taxon>
        <taxon>Bacillati</taxon>
        <taxon>Actinomycetota</taxon>
        <taxon>Actinomycetes</taxon>
        <taxon>Micrococcales</taxon>
        <taxon>Intrasporangiaceae</taxon>
        <taxon>Janibacter</taxon>
    </lineage>
</organism>
<evidence type="ECO:0000256" key="1">
    <source>
        <dbReference type="SAM" id="MobiDB-lite"/>
    </source>
</evidence>
<keyword evidence="3" id="KW-1185">Reference proteome</keyword>
<dbReference type="SUPFAM" id="SSF53300">
    <property type="entry name" value="vWA-like"/>
    <property type="match status" value="1"/>
</dbReference>
<dbReference type="PANTHER" id="PTHR39338">
    <property type="entry name" value="BLL5662 PROTEIN-RELATED"/>
    <property type="match status" value="1"/>
</dbReference>
<protein>
    <submittedName>
        <fullName evidence="2">VWA domain-containing protein</fullName>
    </submittedName>
</protein>
<name>A0ABZ2MGD6_9MICO</name>
<reference evidence="2 3" key="1">
    <citation type="submission" date="2024-02" db="EMBL/GenBank/DDBJ databases">
        <title>Janibacter sp. nov., isolated from gut of marine sandworm.</title>
        <authorList>
            <person name="Kim B."/>
            <person name="Jun M.O."/>
            <person name="Shin N.-R."/>
        </authorList>
    </citation>
    <scope>NUCLEOTIDE SEQUENCE [LARGE SCALE GENOMIC DNA]</scope>
    <source>
        <strain evidence="2 3">A1S7</strain>
    </source>
</reference>
<feature type="compositionally biased region" description="Basic residues" evidence="1">
    <location>
        <begin position="152"/>
        <end position="162"/>
    </location>
</feature>
<dbReference type="RefSeq" id="WP_338748901.1">
    <property type="nucleotide sequence ID" value="NZ_CP144913.1"/>
</dbReference>
<dbReference type="Proteomes" id="UP001382727">
    <property type="component" value="Chromosome"/>
</dbReference>
<dbReference type="Pfam" id="PF05762">
    <property type="entry name" value="VWA_CoxE"/>
    <property type="match status" value="1"/>
</dbReference>
<dbReference type="InterPro" id="IPR036465">
    <property type="entry name" value="vWFA_dom_sf"/>
</dbReference>